<evidence type="ECO:0000313" key="2">
    <source>
        <dbReference type="EMBL" id="RCK37866.1"/>
    </source>
</evidence>
<evidence type="ECO:0000313" key="3">
    <source>
        <dbReference type="Proteomes" id="UP000253226"/>
    </source>
</evidence>
<sequence length="87" mass="10033">MDSHRNADHAIPREHSTNHHFTLPKGQDSPFARTSVRNVAIMLVCDFPKDGHAAQFRQRLRPVALSKTRPSSAIGWDSPYFWMQFRC</sequence>
<protein>
    <submittedName>
        <fullName evidence="2">Uncharacterized protein</fullName>
    </submittedName>
</protein>
<gene>
    <name evidence="2" type="ORF">TH19_07510</name>
</gene>
<proteinExistence type="predicted"/>
<accession>A0A367W8U1</accession>
<dbReference type="EMBL" id="JPWF01000004">
    <property type="protein sequence ID" value="RCK37866.1"/>
    <property type="molecule type" value="Genomic_DNA"/>
</dbReference>
<evidence type="ECO:0000256" key="1">
    <source>
        <dbReference type="SAM" id="MobiDB-lite"/>
    </source>
</evidence>
<comment type="caution">
    <text evidence="2">The sequence shown here is derived from an EMBL/GenBank/DDBJ whole genome shotgun (WGS) entry which is preliminary data.</text>
</comment>
<reference evidence="2 3" key="1">
    <citation type="submission" date="2014-07" db="EMBL/GenBank/DDBJ databases">
        <title>Draft genome sequence of Thalassospira profundimaris 35.</title>
        <authorList>
            <person name="Lai Q."/>
            <person name="Shao Z."/>
        </authorList>
    </citation>
    <scope>NUCLEOTIDE SEQUENCE [LARGE SCALE GENOMIC DNA]</scope>
    <source>
        <strain evidence="2 3">35</strain>
    </source>
</reference>
<feature type="compositionally biased region" description="Basic and acidic residues" evidence="1">
    <location>
        <begin position="1"/>
        <end position="17"/>
    </location>
</feature>
<name>A0A367W8U1_9PROT</name>
<feature type="region of interest" description="Disordered" evidence="1">
    <location>
        <begin position="1"/>
        <end position="29"/>
    </location>
</feature>
<dbReference type="AlphaFoldDB" id="A0A367W8U1"/>
<dbReference type="Proteomes" id="UP000253226">
    <property type="component" value="Unassembled WGS sequence"/>
</dbReference>
<organism evidence="2 3">
    <name type="scientific">Thalassospira profundimaris</name>
    <dbReference type="NCBI Taxonomy" id="502049"/>
    <lineage>
        <taxon>Bacteria</taxon>
        <taxon>Pseudomonadati</taxon>
        <taxon>Pseudomonadota</taxon>
        <taxon>Alphaproteobacteria</taxon>
        <taxon>Rhodospirillales</taxon>
        <taxon>Thalassospiraceae</taxon>
        <taxon>Thalassospira</taxon>
    </lineage>
</organism>